<dbReference type="InterPro" id="IPR010730">
    <property type="entry name" value="HET"/>
</dbReference>
<evidence type="ECO:0000259" key="1">
    <source>
        <dbReference type="Pfam" id="PF06985"/>
    </source>
</evidence>
<dbReference type="EMBL" id="JAULSU010000002">
    <property type="protein sequence ID" value="KAK0627834.1"/>
    <property type="molecule type" value="Genomic_DNA"/>
</dbReference>
<reference evidence="2" key="1">
    <citation type="submission" date="2023-06" db="EMBL/GenBank/DDBJ databases">
        <title>Genome-scale phylogeny and comparative genomics of the fungal order Sordariales.</title>
        <authorList>
            <consortium name="Lawrence Berkeley National Laboratory"/>
            <person name="Hensen N."/>
            <person name="Bonometti L."/>
            <person name="Westerberg I."/>
            <person name="Brannstrom I.O."/>
            <person name="Guillou S."/>
            <person name="Cros-Aarteil S."/>
            <person name="Calhoun S."/>
            <person name="Haridas S."/>
            <person name="Kuo A."/>
            <person name="Mondo S."/>
            <person name="Pangilinan J."/>
            <person name="Riley R."/>
            <person name="Labutti K."/>
            <person name="Andreopoulos B."/>
            <person name="Lipzen A."/>
            <person name="Chen C."/>
            <person name="Yanf M."/>
            <person name="Daum C."/>
            <person name="Ng V."/>
            <person name="Clum A."/>
            <person name="Steindorff A."/>
            <person name="Ohm R."/>
            <person name="Martin F."/>
            <person name="Silar P."/>
            <person name="Natvig D."/>
            <person name="Lalanne C."/>
            <person name="Gautier V."/>
            <person name="Ament-Velasquez S.L."/>
            <person name="Kruys A."/>
            <person name="Hutchinson M.I."/>
            <person name="Powell A.J."/>
            <person name="Barry K."/>
            <person name="Miller A.N."/>
            <person name="Grigoriev I.V."/>
            <person name="Debuchy R."/>
            <person name="Gladieux P."/>
            <person name="Thoren M.H."/>
            <person name="Johannesson H."/>
        </authorList>
    </citation>
    <scope>NUCLEOTIDE SEQUENCE</scope>
    <source>
        <strain evidence="2">CBS 606.72</strain>
    </source>
</reference>
<accession>A0AA39X5T3</accession>
<dbReference type="AlphaFoldDB" id="A0AA39X5T3"/>
<keyword evidence="3" id="KW-1185">Reference proteome</keyword>
<sequence>GSFVTPENESFYQQFHYDRLDPTRRDIRIIRLLPALRDGLIQCKLLPARPLSQLKNRFRALSYCAGDPSNPTPIFVSGLRFNVFKNLNQALSQVLEFWNTKHAKDEDCLLWVDQICIDQHSYLERSHQVGFMRNIYFEAKATFVCLASASRNLADDSRPRPKIRSIDWLNQLSNDIITLEPEFRYLGFGESPILRTLLSQIGRPTFLQGWLAFYDFIGSPWWSRSWVRQEFICSARVHFMHQDRWIDWDSLSKILHNLCCVLKDLTVSRYRVEQALADLKLEDINVPSWQGPCAEVFLRNRENADALAAIILLTEQKDSWRGDEDLKEVLALSRYCRSSDPRDRIYAFLGLAHPGYHVPVDYNEVNNLNLTLTDTAKCILSFENNLDIFRYAIATHEMSPSPLASWAPDWPATEYLPLDQFSQIPDGGLLARYIDPPYQPPVSRISSSSQDGGPQLQVTGVRFDSIKEHLPVFTNARFYSAFETSQGYTVRCRSGVQAGDELWVLYGGKWLFVLRP</sequence>
<name>A0AA39X5T3_9PEZI</name>
<feature type="non-terminal residue" evidence="2">
    <location>
        <position position="1"/>
    </location>
</feature>
<comment type="caution">
    <text evidence="2">The sequence shown here is derived from an EMBL/GenBank/DDBJ whole genome shotgun (WGS) entry which is preliminary data.</text>
</comment>
<gene>
    <name evidence="2" type="ORF">B0T14DRAFT_409297</name>
</gene>
<dbReference type="InterPro" id="IPR052895">
    <property type="entry name" value="HetReg/Transcr_Mod"/>
</dbReference>
<dbReference type="PANTHER" id="PTHR24148">
    <property type="entry name" value="ANKYRIN REPEAT DOMAIN-CONTAINING PROTEIN 39 HOMOLOG-RELATED"/>
    <property type="match status" value="1"/>
</dbReference>
<feature type="domain" description="Heterokaryon incompatibility" evidence="1">
    <location>
        <begin position="58"/>
        <end position="230"/>
    </location>
</feature>
<protein>
    <submittedName>
        <fullName evidence="2">Heterokaryon incompatibility protein-domain-containing protein</fullName>
    </submittedName>
</protein>
<feature type="non-terminal residue" evidence="2">
    <location>
        <position position="516"/>
    </location>
</feature>
<evidence type="ECO:0000313" key="2">
    <source>
        <dbReference type="EMBL" id="KAK0627834.1"/>
    </source>
</evidence>
<evidence type="ECO:0000313" key="3">
    <source>
        <dbReference type="Proteomes" id="UP001175000"/>
    </source>
</evidence>
<proteinExistence type="predicted"/>
<dbReference type="Pfam" id="PF06985">
    <property type="entry name" value="HET"/>
    <property type="match status" value="1"/>
</dbReference>
<dbReference type="PANTHER" id="PTHR24148:SF73">
    <property type="entry name" value="HET DOMAIN PROTEIN (AFU_ORTHOLOGUE AFUA_8G01020)"/>
    <property type="match status" value="1"/>
</dbReference>
<dbReference type="Proteomes" id="UP001175000">
    <property type="component" value="Unassembled WGS sequence"/>
</dbReference>
<organism evidence="2 3">
    <name type="scientific">Immersiella caudata</name>
    <dbReference type="NCBI Taxonomy" id="314043"/>
    <lineage>
        <taxon>Eukaryota</taxon>
        <taxon>Fungi</taxon>
        <taxon>Dikarya</taxon>
        <taxon>Ascomycota</taxon>
        <taxon>Pezizomycotina</taxon>
        <taxon>Sordariomycetes</taxon>
        <taxon>Sordariomycetidae</taxon>
        <taxon>Sordariales</taxon>
        <taxon>Lasiosphaeriaceae</taxon>
        <taxon>Immersiella</taxon>
    </lineage>
</organism>